<protein>
    <submittedName>
        <fullName evidence="1">Uncharacterized protein</fullName>
    </submittedName>
</protein>
<accession>A0AA35YUA0</accession>
<dbReference type="AlphaFoldDB" id="A0AA35YUA0"/>
<proteinExistence type="predicted"/>
<gene>
    <name evidence="1" type="ORF">LSALG_LOCUS20119</name>
</gene>
<sequence length="198" mass="22005">MATVKNGFSVTGQRQTITLDWKTIIKRYEDFSGIGQAKSHYDVTKMFINSEIDEINDFKKELKANVNGGTLEKSITTLTSYASSYIDDFKGDFPLKTISEITEPLKTTQSVFLNEVPLESDDIVQNVQKDVISQTDESFTPSTVDKSSATSPLKISNYLTRNLHDIYDVDSGGDLSSTKSKRKSIGEGNTLLVPKVEK</sequence>
<keyword evidence="2" id="KW-1185">Reference proteome</keyword>
<organism evidence="1 2">
    <name type="scientific">Lactuca saligna</name>
    <name type="common">Willowleaf lettuce</name>
    <dbReference type="NCBI Taxonomy" id="75948"/>
    <lineage>
        <taxon>Eukaryota</taxon>
        <taxon>Viridiplantae</taxon>
        <taxon>Streptophyta</taxon>
        <taxon>Embryophyta</taxon>
        <taxon>Tracheophyta</taxon>
        <taxon>Spermatophyta</taxon>
        <taxon>Magnoliopsida</taxon>
        <taxon>eudicotyledons</taxon>
        <taxon>Gunneridae</taxon>
        <taxon>Pentapetalae</taxon>
        <taxon>asterids</taxon>
        <taxon>campanulids</taxon>
        <taxon>Asterales</taxon>
        <taxon>Asteraceae</taxon>
        <taxon>Cichorioideae</taxon>
        <taxon>Cichorieae</taxon>
        <taxon>Lactucinae</taxon>
        <taxon>Lactuca</taxon>
    </lineage>
</organism>
<dbReference type="Proteomes" id="UP001177003">
    <property type="component" value="Chromosome 4"/>
</dbReference>
<dbReference type="EMBL" id="OX465080">
    <property type="protein sequence ID" value="CAI9280370.1"/>
    <property type="molecule type" value="Genomic_DNA"/>
</dbReference>
<name>A0AA35YUA0_LACSI</name>
<evidence type="ECO:0000313" key="1">
    <source>
        <dbReference type="EMBL" id="CAI9280370.1"/>
    </source>
</evidence>
<evidence type="ECO:0000313" key="2">
    <source>
        <dbReference type="Proteomes" id="UP001177003"/>
    </source>
</evidence>
<reference evidence="1" key="1">
    <citation type="submission" date="2023-04" db="EMBL/GenBank/DDBJ databases">
        <authorList>
            <person name="Vijverberg K."/>
            <person name="Xiong W."/>
            <person name="Schranz E."/>
        </authorList>
    </citation>
    <scope>NUCLEOTIDE SEQUENCE</scope>
</reference>